<evidence type="ECO:0000259" key="7">
    <source>
        <dbReference type="Pfam" id="PF01207"/>
    </source>
</evidence>
<dbReference type="InterPro" id="IPR035587">
    <property type="entry name" value="DUS-like_FMN-bd"/>
</dbReference>
<dbReference type="AlphaFoldDB" id="A0A7X6IB10"/>
<feature type="domain" description="DUS-like FMN-binding" evidence="7">
    <location>
        <begin position="44"/>
        <end position="164"/>
    </location>
</feature>
<dbReference type="InterPro" id="IPR013785">
    <property type="entry name" value="Aldolase_TIM"/>
</dbReference>
<feature type="domain" description="DUS-like FMN-binding" evidence="7">
    <location>
        <begin position="201"/>
        <end position="392"/>
    </location>
</feature>
<dbReference type="InterPro" id="IPR018517">
    <property type="entry name" value="tRNA_hU_synthase_CS"/>
</dbReference>
<evidence type="ECO:0000256" key="5">
    <source>
        <dbReference type="ARBA" id="ARBA00022857"/>
    </source>
</evidence>
<keyword evidence="4" id="KW-0819">tRNA processing</keyword>
<name>A0A7X6IB10_9BACT</name>
<evidence type="ECO:0000256" key="2">
    <source>
        <dbReference type="ARBA" id="ARBA00022630"/>
    </source>
</evidence>
<dbReference type="PANTHER" id="PTHR45846:SF1">
    <property type="entry name" value="TRNA-DIHYDROURIDINE(47) SYNTHASE [NAD(P)(+)]-LIKE"/>
    <property type="match status" value="1"/>
</dbReference>
<keyword evidence="3" id="KW-0288">FMN</keyword>
<sequence length="398" mass="43954">MFFLLEARRFPPLKRKPCYGIKERVIQEPNVHFWNNISKPIIALSPMDGVTDPCFRRIVATHGKPDLIVTEFTSVEGILHGAESELGGLVFDEIERPIVAQIYGSNPESFFLIAQLVCELGFDGLDINMGCPAKAVSSKGCGAGLIADPPRAKAILQAARQGIDAWVAGGALPMVDLHPKIGEWLTRRKEVGQLPPSERRPLPVSVKTRIGVNRVVIQEWVSHLLEEKPAAISIHGRTLHQGYRGAADWKAIAEAASIARGSGTLILGNGDIRSLNEAAQRIRESGVDGVLIGRAALGNPWIFRKKSLLREALSHHEPELIPDEPASPLERLEAALEHARLFQESRPLSRFAEMRKHLGWYCKGFPGASQLREKLVRVRNVDEVEALLAPFLSEVSYR</sequence>
<dbReference type="EMBL" id="VTOW01000002">
    <property type="protein sequence ID" value="NKE70929.1"/>
    <property type="molecule type" value="Genomic_DNA"/>
</dbReference>
<gene>
    <name evidence="8" type="ORF">MNODULE_09275</name>
</gene>
<dbReference type="Gene3D" id="1.10.1200.80">
    <property type="entry name" value="Putative flavin oxidoreducatase, domain 2"/>
    <property type="match status" value="1"/>
</dbReference>
<dbReference type="GO" id="GO:0017150">
    <property type="term" value="F:tRNA dihydrouridine synthase activity"/>
    <property type="evidence" value="ECO:0007669"/>
    <property type="project" value="InterPro"/>
</dbReference>
<dbReference type="InterPro" id="IPR024036">
    <property type="entry name" value="tRNA-dHydroUridine_Synthase_C"/>
</dbReference>
<dbReference type="Gene3D" id="3.20.20.70">
    <property type="entry name" value="Aldolase class I"/>
    <property type="match status" value="1"/>
</dbReference>
<proteinExistence type="predicted"/>
<dbReference type="PROSITE" id="PS01136">
    <property type="entry name" value="UPF0034"/>
    <property type="match status" value="1"/>
</dbReference>
<keyword evidence="2" id="KW-0285">Flavoprotein</keyword>
<evidence type="ECO:0000313" key="8">
    <source>
        <dbReference type="EMBL" id="NKE70929.1"/>
    </source>
</evidence>
<comment type="cofactor">
    <cofactor evidence="1">
        <name>FMN</name>
        <dbReference type="ChEBI" id="CHEBI:58210"/>
    </cofactor>
</comment>
<evidence type="ECO:0000256" key="1">
    <source>
        <dbReference type="ARBA" id="ARBA00001917"/>
    </source>
</evidence>
<evidence type="ECO:0000313" key="9">
    <source>
        <dbReference type="Proteomes" id="UP000534783"/>
    </source>
</evidence>
<dbReference type="SUPFAM" id="SSF51395">
    <property type="entry name" value="FMN-linked oxidoreductases"/>
    <property type="match status" value="1"/>
</dbReference>
<protein>
    <submittedName>
        <fullName evidence="8">tRNA-dihydrouridine synthase</fullName>
    </submittedName>
</protein>
<accession>A0A7X6IB10</accession>
<organism evidence="8 9">
    <name type="scientific">Candidatus Manganitrophus noduliformans</name>
    <dbReference type="NCBI Taxonomy" id="2606439"/>
    <lineage>
        <taxon>Bacteria</taxon>
        <taxon>Pseudomonadati</taxon>
        <taxon>Nitrospirota</taxon>
        <taxon>Nitrospiria</taxon>
        <taxon>Candidatus Troglogloeales</taxon>
        <taxon>Candidatus Manganitrophaceae</taxon>
        <taxon>Candidatus Manganitrophus</taxon>
    </lineage>
</organism>
<dbReference type="CDD" id="cd02801">
    <property type="entry name" value="DUS_like_FMN"/>
    <property type="match status" value="1"/>
</dbReference>
<keyword evidence="5" id="KW-0521">NADP</keyword>
<dbReference type="Proteomes" id="UP000534783">
    <property type="component" value="Unassembled WGS sequence"/>
</dbReference>
<evidence type="ECO:0000256" key="6">
    <source>
        <dbReference type="ARBA" id="ARBA00023002"/>
    </source>
</evidence>
<dbReference type="GO" id="GO:0003723">
    <property type="term" value="F:RNA binding"/>
    <property type="evidence" value="ECO:0007669"/>
    <property type="project" value="TreeGrafter"/>
</dbReference>
<keyword evidence="6" id="KW-0560">Oxidoreductase</keyword>
<dbReference type="PANTHER" id="PTHR45846">
    <property type="entry name" value="TRNA-DIHYDROURIDINE(47) SYNTHASE [NAD(P)(+)]-LIKE"/>
    <property type="match status" value="1"/>
</dbReference>
<reference evidence="8 9" key="1">
    <citation type="journal article" date="2020" name="Nature">
        <title>Bacterial chemolithoautotrophy via manganese oxidation.</title>
        <authorList>
            <person name="Yu H."/>
            <person name="Leadbetter J.R."/>
        </authorList>
    </citation>
    <scope>NUCLEOTIDE SEQUENCE [LARGE SCALE GENOMIC DNA]</scope>
    <source>
        <strain evidence="8 9">Mn-1</strain>
    </source>
</reference>
<dbReference type="Pfam" id="PF01207">
    <property type="entry name" value="Dus"/>
    <property type="match status" value="2"/>
</dbReference>
<evidence type="ECO:0000256" key="4">
    <source>
        <dbReference type="ARBA" id="ARBA00022694"/>
    </source>
</evidence>
<comment type="caution">
    <text evidence="8">The sequence shown here is derived from an EMBL/GenBank/DDBJ whole genome shotgun (WGS) entry which is preliminary data.</text>
</comment>
<evidence type="ECO:0000256" key="3">
    <source>
        <dbReference type="ARBA" id="ARBA00022643"/>
    </source>
</evidence>
<keyword evidence="9" id="KW-1185">Reference proteome</keyword>
<dbReference type="GO" id="GO:0050660">
    <property type="term" value="F:flavin adenine dinucleotide binding"/>
    <property type="evidence" value="ECO:0007669"/>
    <property type="project" value="InterPro"/>
</dbReference>